<dbReference type="RefSeq" id="WP_130433485.1">
    <property type="nucleotide sequence ID" value="NZ_SHKP01000007.1"/>
</dbReference>
<protein>
    <submittedName>
        <fullName evidence="2">EpsG-like putative glucosyltransferase</fullName>
    </submittedName>
</protein>
<gene>
    <name evidence="2" type="ORF">EV670_2991</name>
</gene>
<feature type="transmembrane region" description="Helical" evidence="1">
    <location>
        <begin position="192"/>
        <end position="210"/>
    </location>
</feature>
<name>A0A4Q7VGR8_9BURK</name>
<keyword evidence="1" id="KW-1133">Transmembrane helix</keyword>
<dbReference type="EMBL" id="SHKP01000007">
    <property type="protein sequence ID" value="RZT95240.1"/>
    <property type="molecule type" value="Genomic_DNA"/>
</dbReference>
<feature type="transmembrane region" description="Helical" evidence="1">
    <location>
        <begin position="114"/>
        <end position="133"/>
    </location>
</feature>
<feature type="transmembrane region" description="Helical" evidence="1">
    <location>
        <begin position="340"/>
        <end position="358"/>
    </location>
</feature>
<dbReference type="OrthoDB" id="6631730at2"/>
<evidence type="ECO:0000256" key="1">
    <source>
        <dbReference type="SAM" id="Phobius"/>
    </source>
</evidence>
<feature type="transmembrane region" description="Helical" evidence="1">
    <location>
        <begin position="88"/>
        <end position="107"/>
    </location>
</feature>
<sequence>MVYLLVLLTSALLIRATHRARQPNLAAFIVACWLATFVALRGPDISNDFIEYQEWYRIGTQSEGVLERPPLLESLFFAGMTLSSEAGLPFRIFLWVVALGAISLKLYSIRRIAVTRTGLWAGTACYLFSGFLLHEFTQLRAGLAIACFMLSLVFLSERRVWAYLAAIFVAALIHSAALLGLAALPLSRLRRGWLDVALLGMLALAALGRARGVFSLERMAELFGSLDARLALYMQFASSGVSEPVEPFSVRTVLVLLLILMSYAALVRQDRLSAPALVSADRTGPSSVALLTLLRLIVLGQLALFLFADVREVAVRVMEFWMACLPLYAVHLAQTRGMRLPSLILWLWLAATFGNYVFRTPTLVGPYSIGL</sequence>
<proteinExistence type="predicted"/>
<evidence type="ECO:0000313" key="3">
    <source>
        <dbReference type="Proteomes" id="UP000293671"/>
    </source>
</evidence>
<feature type="transmembrane region" description="Helical" evidence="1">
    <location>
        <begin position="288"/>
        <end position="307"/>
    </location>
</feature>
<feature type="transmembrane region" description="Helical" evidence="1">
    <location>
        <begin position="139"/>
        <end position="155"/>
    </location>
</feature>
<keyword evidence="3" id="KW-1185">Reference proteome</keyword>
<dbReference type="AlphaFoldDB" id="A0A4Q7VGR8"/>
<keyword evidence="1" id="KW-0472">Membrane</keyword>
<accession>A0A4Q7VGR8</accession>
<dbReference type="InterPro" id="IPR049458">
    <property type="entry name" value="EpsG-like"/>
</dbReference>
<feature type="transmembrane region" description="Helical" evidence="1">
    <location>
        <begin position="248"/>
        <end position="267"/>
    </location>
</feature>
<keyword evidence="2" id="KW-0808">Transferase</keyword>
<feature type="transmembrane region" description="Helical" evidence="1">
    <location>
        <begin position="162"/>
        <end position="186"/>
    </location>
</feature>
<reference evidence="2 3" key="1">
    <citation type="submission" date="2019-02" db="EMBL/GenBank/DDBJ databases">
        <title>Genomic Encyclopedia of Type Strains, Phase IV (KMG-IV): sequencing the most valuable type-strain genomes for metagenomic binning, comparative biology and taxonomic classification.</title>
        <authorList>
            <person name="Goeker M."/>
        </authorList>
    </citation>
    <scope>NUCLEOTIDE SEQUENCE [LARGE SCALE GENOMIC DNA]</scope>
    <source>
        <strain evidence="2 3">DSM 19570</strain>
    </source>
</reference>
<dbReference type="Pfam" id="PF14897">
    <property type="entry name" value="EpsG"/>
    <property type="match status" value="1"/>
</dbReference>
<dbReference type="Proteomes" id="UP000293671">
    <property type="component" value="Unassembled WGS sequence"/>
</dbReference>
<dbReference type="GO" id="GO:0016740">
    <property type="term" value="F:transferase activity"/>
    <property type="evidence" value="ECO:0007669"/>
    <property type="project" value="UniProtKB-KW"/>
</dbReference>
<keyword evidence="1" id="KW-0812">Transmembrane</keyword>
<evidence type="ECO:0000313" key="2">
    <source>
        <dbReference type="EMBL" id="RZT95240.1"/>
    </source>
</evidence>
<comment type="caution">
    <text evidence="2">The sequence shown here is derived from an EMBL/GenBank/DDBJ whole genome shotgun (WGS) entry which is preliminary data.</text>
</comment>
<organism evidence="2 3">
    <name type="scientific">Rivibacter subsaxonicus</name>
    <dbReference type="NCBI Taxonomy" id="457575"/>
    <lineage>
        <taxon>Bacteria</taxon>
        <taxon>Pseudomonadati</taxon>
        <taxon>Pseudomonadota</taxon>
        <taxon>Betaproteobacteria</taxon>
        <taxon>Burkholderiales</taxon>
        <taxon>Rivibacter</taxon>
    </lineage>
</organism>